<comment type="caution">
    <text evidence="2">The sequence shown here is derived from an EMBL/GenBank/DDBJ whole genome shotgun (WGS) entry which is preliminary data.</text>
</comment>
<evidence type="ECO:0000313" key="3">
    <source>
        <dbReference type="Proteomes" id="UP000653904"/>
    </source>
</evidence>
<proteinExistence type="predicted"/>
<sequence>MIFLKLKYYFNKFKICIYICGVILVLFMFVTLLRQVNLFTRADSQTLLGIIGTLLGAVVGAVFSLLGSIWVNTQQRKEELNRKRAQEIYRPLYDELVNIHRNILKENPYPSLIEFRTGHQTMKPHPQYAEWRKIELDSRYLQIPAELKRQMDRLFGALAGYLTKRKGASDEVKRILDSVLEEFKLPPCRIENFGSVVLGDVMSGKRKGIYGESMYFMEEDVPDEAVIKKVNERFYEVADESIILKDMKDVYNGWMREEEMAIKILELLIRMAEK</sequence>
<keyword evidence="1" id="KW-0472">Membrane</keyword>
<name>A0AAW3X5C3_9CLOT</name>
<keyword evidence="3" id="KW-1185">Reference proteome</keyword>
<dbReference type="AlphaFoldDB" id="A0AAW3X5C3"/>
<gene>
    <name evidence="2" type="ORF">H8S19_11425</name>
</gene>
<keyword evidence="1" id="KW-1133">Transmembrane helix</keyword>
<accession>A0AAW3X5C3</accession>
<dbReference type="RefSeq" id="WP_118472831.1">
    <property type="nucleotide sequence ID" value="NZ_JACOOW010000013.1"/>
</dbReference>
<keyword evidence="1" id="KW-0812">Transmembrane</keyword>
<dbReference type="Proteomes" id="UP000653904">
    <property type="component" value="Unassembled WGS sequence"/>
</dbReference>
<dbReference type="EMBL" id="JACOOW010000013">
    <property type="protein sequence ID" value="MBC5657659.1"/>
    <property type="molecule type" value="Genomic_DNA"/>
</dbReference>
<evidence type="ECO:0000313" key="2">
    <source>
        <dbReference type="EMBL" id="MBC5657659.1"/>
    </source>
</evidence>
<feature type="transmembrane region" description="Helical" evidence="1">
    <location>
        <begin position="48"/>
        <end position="73"/>
    </location>
</feature>
<feature type="transmembrane region" description="Helical" evidence="1">
    <location>
        <begin position="15"/>
        <end position="36"/>
    </location>
</feature>
<reference evidence="2 3" key="1">
    <citation type="submission" date="2020-08" db="EMBL/GenBank/DDBJ databases">
        <title>Genome public.</title>
        <authorList>
            <person name="Liu C."/>
            <person name="Sun Q."/>
        </authorList>
    </citation>
    <scope>NUCLEOTIDE SEQUENCE [LARGE SCALE GENOMIC DNA]</scope>
    <source>
        <strain evidence="2 3">BX14</strain>
    </source>
</reference>
<protein>
    <submittedName>
        <fullName evidence="2">Uncharacterized protein</fullName>
    </submittedName>
</protein>
<organism evidence="2 3">
    <name type="scientific">Clostridium segne</name>
    <dbReference type="NCBI Taxonomy" id="2763038"/>
    <lineage>
        <taxon>Bacteria</taxon>
        <taxon>Bacillati</taxon>
        <taxon>Bacillota</taxon>
        <taxon>Clostridia</taxon>
        <taxon>Eubacteriales</taxon>
        <taxon>Clostridiaceae</taxon>
        <taxon>Clostridium</taxon>
    </lineage>
</organism>
<evidence type="ECO:0000256" key="1">
    <source>
        <dbReference type="SAM" id="Phobius"/>
    </source>
</evidence>